<dbReference type="STRING" id="564608.C1MVB8"/>
<organism evidence="2">
    <name type="scientific">Micromonas pusilla (strain CCMP1545)</name>
    <name type="common">Picoplanktonic green alga</name>
    <dbReference type="NCBI Taxonomy" id="564608"/>
    <lineage>
        <taxon>Eukaryota</taxon>
        <taxon>Viridiplantae</taxon>
        <taxon>Chlorophyta</taxon>
        <taxon>Mamiellophyceae</taxon>
        <taxon>Mamiellales</taxon>
        <taxon>Mamiellaceae</taxon>
        <taxon>Micromonas</taxon>
    </lineage>
</organism>
<proteinExistence type="predicted"/>
<dbReference type="EMBL" id="GG663740">
    <property type="protein sequence ID" value="EEH56772.1"/>
    <property type="molecule type" value="Genomic_DNA"/>
</dbReference>
<dbReference type="RefSeq" id="XP_003059640.1">
    <property type="nucleotide sequence ID" value="XM_003059594.1"/>
</dbReference>
<dbReference type="OrthoDB" id="38730at2759"/>
<sequence length="273" mass="28903">MASSSQSSSDGVMPSIIIGGGRVGQALFDMGVDGDVIVKRGDAFPSSPATGPIYVCTRNDALQGVVDATPEARRKDLVFLQNGMLQPWLDARGLGGNTQALVYFAVAKMNEKPTDGITDANPEGLTAANGEWADAFAARLRSGGLRCHVLDDDAFRASMFEKLIWICAFMGVGAAHPGATVGDVESAHKEEVEALIAELVAGSESAKGVRFAEGTIPRLAAYARAVSHFPTAVKEFEWRNGFFCGISERELAAGRLDPFPTHTALMKQVGALE</sequence>
<dbReference type="Proteomes" id="UP000001876">
    <property type="component" value="Unassembled WGS sequence"/>
</dbReference>
<dbReference type="KEGG" id="mpp:MICPUCDRAFT_59134"/>
<keyword evidence="2" id="KW-1185">Reference proteome</keyword>
<protein>
    <submittedName>
        <fullName evidence="1">Predicted protein</fullName>
    </submittedName>
</protein>
<dbReference type="PANTHER" id="PTHR34044:SF1">
    <property type="entry name" value="NUCLEAR PROTEIN"/>
    <property type="match status" value="1"/>
</dbReference>
<gene>
    <name evidence="1" type="ORF">MICPUCDRAFT_59134</name>
</gene>
<evidence type="ECO:0000313" key="1">
    <source>
        <dbReference type="EMBL" id="EEH56772.1"/>
    </source>
</evidence>
<name>C1MVB8_MICPC</name>
<dbReference type="OMA" id="YSRAVSH"/>
<dbReference type="eggNOG" id="ENOG502QRWE">
    <property type="taxonomic scope" value="Eukaryota"/>
</dbReference>
<dbReference type="PANTHER" id="PTHR34044">
    <property type="entry name" value="NUCLEAR PROTEIN"/>
    <property type="match status" value="1"/>
</dbReference>
<evidence type="ECO:0000313" key="2">
    <source>
        <dbReference type="Proteomes" id="UP000001876"/>
    </source>
</evidence>
<dbReference type="GeneID" id="9685080"/>
<accession>C1MVB8</accession>
<dbReference type="AlphaFoldDB" id="C1MVB8"/>
<reference evidence="1 2" key="1">
    <citation type="journal article" date="2009" name="Science">
        <title>Green evolution and dynamic adaptations revealed by genomes of the marine picoeukaryotes Micromonas.</title>
        <authorList>
            <person name="Worden A.Z."/>
            <person name="Lee J.H."/>
            <person name="Mock T."/>
            <person name="Rouze P."/>
            <person name="Simmons M.P."/>
            <person name="Aerts A.L."/>
            <person name="Allen A.E."/>
            <person name="Cuvelier M.L."/>
            <person name="Derelle E."/>
            <person name="Everett M.V."/>
            <person name="Foulon E."/>
            <person name="Grimwood J."/>
            <person name="Gundlach H."/>
            <person name="Henrissat B."/>
            <person name="Napoli C."/>
            <person name="McDonald S.M."/>
            <person name="Parker M.S."/>
            <person name="Rombauts S."/>
            <person name="Salamov A."/>
            <person name="Von Dassow P."/>
            <person name="Badger J.H."/>
            <person name="Coutinho P.M."/>
            <person name="Demir E."/>
            <person name="Dubchak I."/>
            <person name="Gentemann C."/>
            <person name="Eikrem W."/>
            <person name="Gready J.E."/>
            <person name="John U."/>
            <person name="Lanier W."/>
            <person name="Lindquist E.A."/>
            <person name="Lucas S."/>
            <person name="Mayer K.F."/>
            <person name="Moreau H."/>
            <person name="Not F."/>
            <person name="Otillar R."/>
            <person name="Panaud O."/>
            <person name="Pangilinan J."/>
            <person name="Paulsen I."/>
            <person name="Piegu B."/>
            <person name="Poliakov A."/>
            <person name="Robbens S."/>
            <person name="Schmutz J."/>
            <person name="Toulza E."/>
            <person name="Wyss T."/>
            <person name="Zelensky A."/>
            <person name="Zhou K."/>
            <person name="Armbrust E.V."/>
            <person name="Bhattacharya D."/>
            <person name="Goodenough U.W."/>
            <person name="Van de Peer Y."/>
            <person name="Grigoriev I.V."/>
        </authorList>
    </citation>
    <scope>NUCLEOTIDE SEQUENCE [LARGE SCALE GENOMIC DNA]</scope>
    <source>
        <strain evidence="1 2">CCMP1545</strain>
    </source>
</reference>